<accession>A0ABQ9I4X3</accession>
<evidence type="ECO:0000313" key="4">
    <source>
        <dbReference type="Proteomes" id="UP001159363"/>
    </source>
</evidence>
<dbReference type="Pfam" id="PF00135">
    <property type="entry name" value="COesterase"/>
    <property type="match status" value="1"/>
</dbReference>
<name>A0ABQ9I4X3_9NEOP</name>
<evidence type="ECO:0000313" key="3">
    <source>
        <dbReference type="EMBL" id="KAJ8891702.1"/>
    </source>
</evidence>
<protein>
    <recommendedName>
        <fullName evidence="2">Carboxylesterase type B domain-containing protein</fullName>
    </recommendedName>
</protein>
<sequence>MVACGLARVVFSEESWFYLDTDDHRIRVWRRPGQCRVPRFIVELHTGPKSGVMVRGAIFHDSLTLLVVSEETLKERRYFQEILRPRWPDRDSNPCPIKANCCATSLGYYVLVGDELPDFFLIARCPASTGNVDEYVVQQLPAGDNYALMPVMVWIHRGGFVGGSGDINPKHLLDLEVVVVSINYRLAQSQEGGLAAMAEVGNSSSCECGSSWDHMTAPFGMYSALHDEGPDRKWLDRLERIVPAELGLKRGSAASKAMATKIKYFYFPNQTMSYETRQQWIELMACKKTRPRDSQGITYPRLSGTSVYKRTRLTHFVLVIYLPFLRTTVHKPLSPGIGRRLDNLLPVALLYFQRRRSHARLPSACGTLRRPVETKVARSVFEKFLLPPAALGNLSATYRNSISWSTCRLPYTMQFTTCSFADLHTRSWGMRFDAVHAILDDVIVAVIWRQSSYTPKPELRTYVVVSPLPSIPSHPRSNKCHNIYRRLCPKLLAAAGTSQRLSEQPWFPPDAAACRKQIAVVHVSAFVENTAAPREVRSLTDFRMWESSRTMLLVGGFSRHVQFPPPLHSGAAPYSSRFILIGSQGFDVKSRSNLFTHSLSITPTKRYLVLKCGTAGDNPGTRITCLIVSASKALRKLLYGTVKSSFTLLLPAYYWLTVKRDVSKQLSSNHNSRRKEQVFGVYLASEWHISLRVSIVCFVGVGGARATIISLETGSWPLKKNSIWWSKKPSLHRYSFYELRIITSCEPASYAMAPNTRHYACVMGCVLL</sequence>
<feature type="domain" description="Carboxylesterase type B" evidence="2">
    <location>
        <begin position="146"/>
        <end position="186"/>
    </location>
</feature>
<evidence type="ECO:0000256" key="1">
    <source>
        <dbReference type="ARBA" id="ARBA00023180"/>
    </source>
</evidence>
<dbReference type="InterPro" id="IPR036397">
    <property type="entry name" value="RNaseH_sf"/>
</dbReference>
<dbReference type="EMBL" id="JARBHB010000002">
    <property type="protein sequence ID" value="KAJ8891702.1"/>
    <property type="molecule type" value="Genomic_DNA"/>
</dbReference>
<dbReference type="Gene3D" id="3.40.50.1820">
    <property type="entry name" value="alpha/beta hydrolase"/>
    <property type="match status" value="1"/>
</dbReference>
<dbReference type="InterPro" id="IPR029058">
    <property type="entry name" value="AB_hydrolase_fold"/>
</dbReference>
<dbReference type="Proteomes" id="UP001159363">
    <property type="component" value="Chromosome 2"/>
</dbReference>
<keyword evidence="1" id="KW-0325">Glycoprotein</keyword>
<dbReference type="InterPro" id="IPR002018">
    <property type="entry name" value="CarbesteraseB"/>
</dbReference>
<keyword evidence="4" id="KW-1185">Reference proteome</keyword>
<proteinExistence type="predicted"/>
<dbReference type="Gene3D" id="3.30.420.10">
    <property type="entry name" value="Ribonuclease H-like superfamily/Ribonuclease H"/>
    <property type="match status" value="1"/>
</dbReference>
<reference evidence="3 4" key="1">
    <citation type="submission" date="2023-02" db="EMBL/GenBank/DDBJ databases">
        <title>LHISI_Scaffold_Assembly.</title>
        <authorList>
            <person name="Stuart O.P."/>
            <person name="Cleave R."/>
            <person name="Magrath M.J.L."/>
            <person name="Mikheyev A.S."/>
        </authorList>
    </citation>
    <scope>NUCLEOTIDE SEQUENCE [LARGE SCALE GENOMIC DNA]</scope>
    <source>
        <strain evidence="3">Daus_M_001</strain>
        <tissue evidence="3">Leg muscle</tissue>
    </source>
</reference>
<evidence type="ECO:0000259" key="2">
    <source>
        <dbReference type="Pfam" id="PF00135"/>
    </source>
</evidence>
<dbReference type="SUPFAM" id="SSF53474">
    <property type="entry name" value="alpha/beta-Hydrolases"/>
    <property type="match status" value="1"/>
</dbReference>
<organism evidence="3 4">
    <name type="scientific">Dryococelus australis</name>
    <dbReference type="NCBI Taxonomy" id="614101"/>
    <lineage>
        <taxon>Eukaryota</taxon>
        <taxon>Metazoa</taxon>
        <taxon>Ecdysozoa</taxon>
        <taxon>Arthropoda</taxon>
        <taxon>Hexapoda</taxon>
        <taxon>Insecta</taxon>
        <taxon>Pterygota</taxon>
        <taxon>Neoptera</taxon>
        <taxon>Polyneoptera</taxon>
        <taxon>Phasmatodea</taxon>
        <taxon>Verophasmatodea</taxon>
        <taxon>Anareolatae</taxon>
        <taxon>Phasmatidae</taxon>
        <taxon>Eurycanthinae</taxon>
        <taxon>Dryococelus</taxon>
    </lineage>
</organism>
<comment type="caution">
    <text evidence="3">The sequence shown here is derived from an EMBL/GenBank/DDBJ whole genome shotgun (WGS) entry which is preliminary data.</text>
</comment>
<gene>
    <name evidence="3" type="ORF">PR048_004231</name>
</gene>